<sequence>MPGDFAVLLCWGKKNLPCLGRPFSSKFFTPRRLRVAGGSSYNPELRWLSEAKFCWGVQFFLSSVRYVLFRSFLNGKY</sequence>
<reference evidence="1" key="2">
    <citation type="journal article" date="2015" name="Fish Shellfish Immunol.">
        <title>Early steps in the European eel (Anguilla anguilla)-Vibrio vulnificus interaction in the gills: Role of the RtxA13 toxin.</title>
        <authorList>
            <person name="Callol A."/>
            <person name="Pajuelo D."/>
            <person name="Ebbesson L."/>
            <person name="Teles M."/>
            <person name="MacKenzie S."/>
            <person name="Amaro C."/>
        </authorList>
    </citation>
    <scope>NUCLEOTIDE SEQUENCE</scope>
</reference>
<evidence type="ECO:0000313" key="1">
    <source>
        <dbReference type="EMBL" id="JAH96227.1"/>
    </source>
</evidence>
<dbReference type="EMBL" id="GBXM01012350">
    <property type="protein sequence ID" value="JAH96227.1"/>
    <property type="molecule type" value="Transcribed_RNA"/>
</dbReference>
<proteinExistence type="predicted"/>
<organism evidence="1">
    <name type="scientific">Anguilla anguilla</name>
    <name type="common">European freshwater eel</name>
    <name type="synonym">Muraena anguilla</name>
    <dbReference type="NCBI Taxonomy" id="7936"/>
    <lineage>
        <taxon>Eukaryota</taxon>
        <taxon>Metazoa</taxon>
        <taxon>Chordata</taxon>
        <taxon>Craniata</taxon>
        <taxon>Vertebrata</taxon>
        <taxon>Euteleostomi</taxon>
        <taxon>Actinopterygii</taxon>
        <taxon>Neopterygii</taxon>
        <taxon>Teleostei</taxon>
        <taxon>Anguilliformes</taxon>
        <taxon>Anguillidae</taxon>
        <taxon>Anguilla</taxon>
    </lineage>
</organism>
<reference evidence="1" key="1">
    <citation type="submission" date="2014-11" db="EMBL/GenBank/DDBJ databases">
        <authorList>
            <person name="Amaro Gonzalez C."/>
        </authorList>
    </citation>
    <scope>NUCLEOTIDE SEQUENCE</scope>
</reference>
<dbReference type="AlphaFoldDB" id="A0A0E9X0J4"/>
<protein>
    <submittedName>
        <fullName evidence="1">Uncharacterized protein</fullName>
    </submittedName>
</protein>
<name>A0A0E9X0J4_ANGAN</name>
<accession>A0A0E9X0J4</accession>